<feature type="region of interest" description="Disordered" evidence="1">
    <location>
        <begin position="539"/>
        <end position="584"/>
    </location>
</feature>
<dbReference type="OrthoDB" id="426882at2759"/>
<evidence type="ECO:0000313" key="3">
    <source>
        <dbReference type="EMBL" id="CDP30339.1"/>
    </source>
</evidence>
<feature type="region of interest" description="Disordered" evidence="1">
    <location>
        <begin position="70"/>
        <end position="89"/>
    </location>
</feature>
<sequence length="633" mass="72768">MGGPPESILRRIKEGDLLLQLSLKPEMRFRYVFPYVSEMPAHLYRPDNPYIESCIYEWSALQRSGFEMSTCTNKRTTDSPRSSSSPEPRPESIYLMPFHAAEIIEPLLNDIFPSKWTVVCTDDVLMRRLIAAWLSAEYQWIVVLQKDCFPQDMAHGPGRRGCCSSLLVNAVLANASYWSPHNLAYQFLAEAKRLWELESDTPRLTTIQAAILGAYCILIYKWAVEMATQIGLLSPPRDSFLDGPVNGKQRRKTLSRNFTAWALFNFQALHVYILFEPPLIKKPPDVPLPDPATNPEWYGQIWLKYPGDSKLHTTHFPYQFQAQCQVRVTMNDMWMERFGSSRQSSPEGGTTMLPSTQLEQTTEFYARLKAWFDSLPDPLTPPRIVFPSQILLHSNYQNILANRYESITPTSSNVEMTNTIKQAASCNFETLLRFYYLRHGFSYGDQFLVQPLNTLGFWSLSKVHAIVSQNHEIHEENNSELKATQSTPLLAAKGLYEQSASFYLDRLTLQLLRSKMRPQERNLLESEVLFYDRDYAGHHLPGNQHDNRIKSEENNKKKDGQAGSQTVSDRAGDNKDQGSTEKEPIREVRSKWVVTVRSVDDDPEIHRLQKLVKDNLKLDETVEWSDEDEGAFY</sequence>
<evidence type="ECO:0000313" key="4">
    <source>
        <dbReference type="Proteomes" id="UP000001197"/>
    </source>
</evidence>
<dbReference type="VEuPathDB" id="FungiDB:PODANS_6_11290"/>
<dbReference type="EMBL" id="CU633898">
    <property type="protein sequence ID" value="CAP67473.1"/>
    <property type="molecule type" value="Genomic_DNA"/>
</dbReference>
<accession>B2ASV0</accession>
<keyword evidence="4" id="KW-1185">Reference proteome</keyword>
<dbReference type="GeneID" id="6191105"/>
<organism evidence="2">
    <name type="scientific">Podospora anserina (strain S / ATCC MYA-4624 / DSM 980 / FGSC 10383)</name>
    <name type="common">Pleurage anserina</name>
    <dbReference type="NCBI Taxonomy" id="515849"/>
    <lineage>
        <taxon>Eukaryota</taxon>
        <taxon>Fungi</taxon>
        <taxon>Dikarya</taxon>
        <taxon>Ascomycota</taxon>
        <taxon>Pezizomycotina</taxon>
        <taxon>Sordariomycetes</taxon>
        <taxon>Sordariomycetidae</taxon>
        <taxon>Sordariales</taxon>
        <taxon>Podosporaceae</taxon>
        <taxon>Podospora</taxon>
        <taxon>Podospora anserina</taxon>
    </lineage>
</organism>
<dbReference type="PANTHER" id="PTHR47256">
    <property type="entry name" value="ZN(II)2CYS6 TRANSCRIPTION FACTOR (EUROFUNG)-RELATED"/>
    <property type="match status" value="1"/>
</dbReference>
<evidence type="ECO:0000313" key="2">
    <source>
        <dbReference type="EMBL" id="CAP67473.1"/>
    </source>
</evidence>
<dbReference type="RefSeq" id="XP_001906802.1">
    <property type="nucleotide sequence ID" value="XM_001906767.1"/>
</dbReference>
<dbReference type="AlphaFoldDB" id="B2ASV0"/>
<feature type="compositionally biased region" description="Basic and acidic residues" evidence="1">
    <location>
        <begin position="545"/>
        <end position="560"/>
    </location>
</feature>
<feature type="compositionally biased region" description="Basic and acidic residues" evidence="1">
    <location>
        <begin position="570"/>
        <end position="584"/>
    </location>
</feature>
<reference evidence="2 4" key="1">
    <citation type="journal article" date="2008" name="Genome Biol.">
        <title>The genome sequence of the model ascomycete fungus Podospora anserina.</title>
        <authorList>
            <person name="Espagne E."/>
            <person name="Lespinet O."/>
            <person name="Malagnac F."/>
            <person name="Da Silva C."/>
            <person name="Jaillon O."/>
            <person name="Porcel B.M."/>
            <person name="Couloux A."/>
            <person name="Aury J.-M."/>
            <person name="Segurens B."/>
            <person name="Poulain J."/>
            <person name="Anthouard V."/>
            <person name="Grossetete S."/>
            <person name="Khalili H."/>
            <person name="Coppin E."/>
            <person name="Dequard-Chablat M."/>
            <person name="Picard M."/>
            <person name="Contamine V."/>
            <person name="Arnaise S."/>
            <person name="Bourdais A."/>
            <person name="Berteaux-Lecellier V."/>
            <person name="Gautheret D."/>
            <person name="de Vries R.P."/>
            <person name="Battaglia E."/>
            <person name="Coutinho P.M."/>
            <person name="Danchin E.G.J."/>
            <person name="Henrissat B."/>
            <person name="El Khoury R."/>
            <person name="Sainsard-Chanet A."/>
            <person name="Boivin A."/>
            <person name="Pinan-Lucarre B."/>
            <person name="Sellem C.H."/>
            <person name="Debuchy R."/>
            <person name="Wincker P."/>
            <person name="Weissenbach J."/>
            <person name="Silar P."/>
        </authorList>
    </citation>
    <scope>NUCLEOTIDE SEQUENCE [LARGE SCALE GENOMIC DNA]</scope>
    <source>
        <strain evidence="4">S / ATCC MYA-4624 / DSM 980 / FGSC 10383</strain>
        <strain evidence="2">S mat+</strain>
    </source>
</reference>
<dbReference type="PANTHER" id="PTHR47256:SF1">
    <property type="entry name" value="ZN(II)2CYS6 TRANSCRIPTION FACTOR (EUROFUNG)"/>
    <property type="match status" value="1"/>
</dbReference>
<name>B2ASV0_PODAN</name>
<dbReference type="InterPro" id="IPR053187">
    <property type="entry name" value="Notoamide_regulator"/>
</dbReference>
<reference evidence="3" key="4">
    <citation type="submission" date="2015-04" db="EMBL/GenBank/DDBJ databases">
        <title>Maintaining two mating types: Structure of the mating type locus and its role in heterokaryosis in Podospora anserina.</title>
        <authorList>
            <person name="Grognet P."/>
            <person name="Bidard F."/>
            <person name="Kuchly C."/>
            <person name="Chan Ho Tong L."/>
            <person name="Coppin E."/>
            <person name="Ait Benkhali J."/>
            <person name="Couloux A."/>
            <person name="Wincker P."/>
            <person name="Debuchy R."/>
            <person name="Silar P."/>
        </authorList>
    </citation>
    <scope>NUCLEOTIDE SEQUENCE</scope>
</reference>
<proteinExistence type="predicted"/>
<dbReference type="EMBL" id="FO904941">
    <property type="protein sequence ID" value="CDP30339.1"/>
    <property type="molecule type" value="Genomic_DNA"/>
</dbReference>
<gene>
    <name evidence="2" type="ORF">PODANS_6_11290</name>
</gene>
<dbReference type="eggNOG" id="ENOG502SJUN">
    <property type="taxonomic scope" value="Eukaryota"/>
</dbReference>
<protein>
    <submittedName>
        <fullName evidence="3">Nitrogen assimilation transcription factor</fullName>
    </submittedName>
    <submittedName>
        <fullName evidence="2">Podospora anserina S mat+ genomic DNA chromosome 6, supercontig 1</fullName>
    </submittedName>
</protein>
<dbReference type="Proteomes" id="UP000001197">
    <property type="component" value="Chromosome 6"/>
</dbReference>
<dbReference type="HOGENOM" id="CLU_007003_1_0_1"/>
<reference evidence="4" key="3">
    <citation type="journal article" date="2014" name="Genetics">
        <title>Maintaining two mating types: Structure of the mating type locus and its role in heterokaryosis in Podospora anserina.</title>
        <authorList>
            <person name="Grognet P."/>
            <person name="Bidard F."/>
            <person name="Kuchly C."/>
            <person name="Tong L.C.H."/>
            <person name="Coppin E."/>
            <person name="Benkhali J.A."/>
            <person name="Couloux A."/>
            <person name="Wincker P."/>
            <person name="Debuchy R."/>
            <person name="Silar P."/>
        </authorList>
    </citation>
    <scope>GENOME REANNOTATION</scope>
    <source>
        <strain evidence="4">S / ATCC MYA-4624 / DSM 980 / FGSC 10383</strain>
    </source>
</reference>
<dbReference type="CDD" id="cd12148">
    <property type="entry name" value="fungal_TF_MHR"/>
    <property type="match status" value="1"/>
</dbReference>
<evidence type="ECO:0000256" key="1">
    <source>
        <dbReference type="SAM" id="MobiDB-lite"/>
    </source>
</evidence>
<reference evidence="2" key="2">
    <citation type="submission" date="2008-07" db="EMBL/GenBank/DDBJ databases">
        <authorList>
            <person name="Genoscope - CEA"/>
        </authorList>
    </citation>
    <scope>NUCLEOTIDE SEQUENCE</scope>
    <source>
        <strain evidence="2">S mat+</strain>
    </source>
</reference>
<dbReference type="KEGG" id="pan:PODANSg3835"/>